<dbReference type="PANTHER" id="PTHR12271:SF40">
    <property type="entry name" value="POLY(A) RNA POLYMERASE GLD2"/>
    <property type="match status" value="1"/>
</dbReference>
<keyword evidence="7" id="KW-0479">Metal-binding</keyword>
<comment type="similarity">
    <text evidence="9">Belongs to the DNA polymerase type-B-like family. GLD2 subfamily.</text>
</comment>
<dbReference type="InterPro" id="IPR002058">
    <property type="entry name" value="PAP_assoc"/>
</dbReference>
<evidence type="ECO:0000256" key="10">
    <source>
        <dbReference type="ARBA" id="ARBA00048830"/>
    </source>
</evidence>
<dbReference type="Gene3D" id="1.10.1410.10">
    <property type="match status" value="1"/>
</dbReference>
<comment type="subcellular location">
    <subcellularLocation>
        <location evidence="3">Cytoplasm</location>
    </subcellularLocation>
</comment>
<organism evidence="13 14">
    <name type="scientific">Neogobius melanostomus</name>
    <name type="common">round goby</name>
    <dbReference type="NCBI Taxonomy" id="47308"/>
    <lineage>
        <taxon>Eukaryota</taxon>
        <taxon>Metazoa</taxon>
        <taxon>Chordata</taxon>
        <taxon>Craniata</taxon>
        <taxon>Vertebrata</taxon>
        <taxon>Euteleostomi</taxon>
        <taxon>Actinopterygii</taxon>
        <taxon>Neopterygii</taxon>
        <taxon>Teleostei</taxon>
        <taxon>Neoteleostei</taxon>
        <taxon>Acanthomorphata</taxon>
        <taxon>Gobiaria</taxon>
        <taxon>Gobiiformes</taxon>
        <taxon>Gobioidei</taxon>
        <taxon>Gobiidae</taxon>
        <taxon>Benthophilinae</taxon>
        <taxon>Neogobiini</taxon>
        <taxon>Neogobius</taxon>
    </lineage>
</organism>
<evidence type="ECO:0000259" key="12">
    <source>
        <dbReference type="Pfam" id="PF22600"/>
    </source>
</evidence>
<proteinExistence type="inferred from homology"/>
<dbReference type="InterPro" id="IPR043519">
    <property type="entry name" value="NT_sf"/>
</dbReference>
<comment type="cofactor">
    <cofactor evidence="1">
        <name>Mn(2+)</name>
        <dbReference type="ChEBI" id="CHEBI:29035"/>
    </cofactor>
</comment>
<evidence type="ECO:0000256" key="1">
    <source>
        <dbReference type="ARBA" id="ARBA00001936"/>
    </source>
</evidence>
<evidence type="ECO:0000256" key="5">
    <source>
        <dbReference type="ARBA" id="ARBA00022490"/>
    </source>
</evidence>
<dbReference type="Gene3D" id="3.30.460.10">
    <property type="entry name" value="Beta Polymerase, domain 2"/>
    <property type="match status" value="1"/>
</dbReference>
<keyword evidence="6" id="KW-0808">Transferase</keyword>
<comment type="catalytic activity">
    <reaction evidence="10">
        <text>RNA(n) + ATP = RNA(n)-3'-adenine ribonucleotide + diphosphate</text>
        <dbReference type="Rhea" id="RHEA:11332"/>
        <dbReference type="Rhea" id="RHEA-COMP:14527"/>
        <dbReference type="Rhea" id="RHEA-COMP:17347"/>
        <dbReference type="ChEBI" id="CHEBI:30616"/>
        <dbReference type="ChEBI" id="CHEBI:33019"/>
        <dbReference type="ChEBI" id="CHEBI:140395"/>
        <dbReference type="ChEBI" id="CHEBI:173115"/>
        <dbReference type="EC" id="2.7.7.19"/>
    </reaction>
</comment>
<accession>A0A8C6TDB9</accession>
<dbReference type="GO" id="GO:0046872">
    <property type="term" value="F:metal ion binding"/>
    <property type="evidence" value="ECO:0007669"/>
    <property type="project" value="UniProtKB-KW"/>
</dbReference>
<evidence type="ECO:0000256" key="7">
    <source>
        <dbReference type="ARBA" id="ARBA00022723"/>
    </source>
</evidence>
<reference evidence="13" key="1">
    <citation type="submission" date="2025-08" db="UniProtKB">
        <authorList>
            <consortium name="Ensembl"/>
        </authorList>
    </citation>
    <scope>IDENTIFICATION</scope>
</reference>
<dbReference type="GO" id="GO:1990817">
    <property type="term" value="F:poly(A) RNA polymerase activity"/>
    <property type="evidence" value="ECO:0007669"/>
    <property type="project" value="UniProtKB-EC"/>
</dbReference>
<dbReference type="Pfam" id="PF03828">
    <property type="entry name" value="PAP_assoc"/>
    <property type="match status" value="1"/>
</dbReference>
<dbReference type="GO" id="GO:0005737">
    <property type="term" value="C:cytoplasm"/>
    <property type="evidence" value="ECO:0007669"/>
    <property type="project" value="UniProtKB-SubCell"/>
</dbReference>
<evidence type="ECO:0000256" key="3">
    <source>
        <dbReference type="ARBA" id="ARBA00004496"/>
    </source>
</evidence>
<dbReference type="InterPro" id="IPR054708">
    <property type="entry name" value="MTPAP-like_central"/>
</dbReference>
<comment type="cofactor">
    <cofactor evidence="2">
        <name>Mg(2+)</name>
        <dbReference type="ChEBI" id="CHEBI:18420"/>
    </cofactor>
</comment>
<dbReference type="PANTHER" id="PTHR12271">
    <property type="entry name" value="POLY A POLYMERASE CID PAP -RELATED"/>
    <property type="match status" value="1"/>
</dbReference>
<dbReference type="GO" id="GO:0031123">
    <property type="term" value="P:RNA 3'-end processing"/>
    <property type="evidence" value="ECO:0007669"/>
    <property type="project" value="TreeGrafter"/>
</dbReference>
<evidence type="ECO:0000259" key="11">
    <source>
        <dbReference type="Pfam" id="PF03828"/>
    </source>
</evidence>
<dbReference type="SUPFAM" id="SSF81631">
    <property type="entry name" value="PAP/OAS1 substrate-binding domain"/>
    <property type="match status" value="1"/>
</dbReference>
<keyword evidence="14" id="KW-1185">Reference proteome</keyword>
<dbReference type="SUPFAM" id="SSF81301">
    <property type="entry name" value="Nucleotidyltransferase"/>
    <property type="match status" value="1"/>
</dbReference>
<evidence type="ECO:0000256" key="2">
    <source>
        <dbReference type="ARBA" id="ARBA00001946"/>
    </source>
</evidence>
<evidence type="ECO:0000256" key="9">
    <source>
        <dbReference type="ARBA" id="ARBA00038491"/>
    </source>
</evidence>
<sequence length="443" mass="51255">MFKKDISVCCCFVFQLDVWRLVCQKRSLYCRFFCLTINNSFVISQETTQHSQSVPSWKTQRVENFNLDEVIPSFESPPPPPHLLLLGRLFHALLYVIFQTHQLAALCPALQKPQAICSHMLRTSAQMVELFEACQQQLSDLNRKETYRAQLQKDIQHVYPGARLYLTGSSMSGLGCRSSDADLCLVISVKKYEKVLHTLSTLLGLLKKCSYVERPLLIRAKVPILRFKKRDSNLEFDLNVNNTVGIRNTFLLRTDIRIRPLMLVIKKWARHCEINDASKGTLSSYTLALMALNYLQSVKPPVLPSLQRDHPVSVFRSSLRLCIFTFLPWSCPSLYIKNKCSLGELFLGFLEHYSSKFRWDSQIISVREARALPKINSPEWRTKFICVEEPFEKHNVARAVYEKDKFETIKAKFIESYRILSEKKDLNSLLPLDAIIHKEQTVR</sequence>
<keyword evidence="5" id="KW-0963">Cytoplasm</keyword>
<dbReference type="Pfam" id="PF22600">
    <property type="entry name" value="MTPAP-like_central"/>
    <property type="match status" value="1"/>
</dbReference>
<evidence type="ECO:0000256" key="6">
    <source>
        <dbReference type="ARBA" id="ARBA00022679"/>
    </source>
</evidence>
<evidence type="ECO:0000313" key="14">
    <source>
        <dbReference type="Proteomes" id="UP000694523"/>
    </source>
</evidence>
<keyword evidence="8" id="KW-0460">Magnesium</keyword>
<reference evidence="13" key="2">
    <citation type="submission" date="2025-09" db="UniProtKB">
        <authorList>
            <consortium name="Ensembl"/>
        </authorList>
    </citation>
    <scope>IDENTIFICATION</scope>
</reference>
<evidence type="ECO:0000256" key="8">
    <source>
        <dbReference type="ARBA" id="ARBA00022842"/>
    </source>
</evidence>
<protein>
    <recommendedName>
        <fullName evidence="4">polynucleotide adenylyltransferase</fullName>
        <ecNumber evidence="4">2.7.7.19</ecNumber>
    </recommendedName>
</protein>
<dbReference type="Proteomes" id="UP000694523">
    <property type="component" value="Unplaced"/>
</dbReference>
<dbReference type="AlphaFoldDB" id="A0A8C6TDB9"/>
<dbReference type="Ensembl" id="ENSNMLT00000020674.1">
    <property type="protein sequence ID" value="ENSNMLP00000018381.1"/>
    <property type="gene ID" value="ENSNMLG00000012093.1"/>
</dbReference>
<feature type="domain" description="Poly(A) RNA polymerase mitochondrial-like central palm" evidence="12">
    <location>
        <begin position="124"/>
        <end position="254"/>
    </location>
</feature>
<dbReference type="EC" id="2.7.7.19" evidence="4"/>
<evidence type="ECO:0000313" key="13">
    <source>
        <dbReference type="Ensembl" id="ENSNMLP00000018381.1"/>
    </source>
</evidence>
<name>A0A8C6TDB9_9GOBI</name>
<evidence type="ECO:0000256" key="4">
    <source>
        <dbReference type="ARBA" id="ARBA00012388"/>
    </source>
</evidence>
<dbReference type="CDD" id="cd05402">
    <property type="entry name" value="NT_PAP_TUTase"/>
    <property type="match status" value="1"/>
</dbReference>
<feature type="domain" description="PAP-associated" evidence="11">
    <location>
        <begin position="341"/>
        <end position="395"/>
    </location>
</feature>